<feature type="compositionally biased region" description="Low complexity" evidence="1">
    <location>
        <begin position="128"/>
        <end position="137"/>
    </location>
</feature>
<keyword evidence="2" id="KW-1185">Reference proteome</keyword>
<feature type="compositionally biased region" description="Polar residues" evidence="1">
    <location>
        <begin position="283"/>
        <end position="298"/>
    </location>
</feature>
<name>A0A914XQ07_9BILA</name>
<dbReference type="AlphaFoldDB" id="A0A914XQ07"/>
<accession>A0A914XQ07</accession>
<organism evidence="2 3">
    <name type="scientific">Plectus sambesii</name>
    <dbReference type="NCBI Taxonomy" id="2011161"/>
    <lineage>
        <taxon>Eukaryota</taxon>
        <taxon>Metazoa</taxon>
        <taxon>Ecdysozoa</taxon>
        <taxon>Nematoda</taxon>
        <taxon>Chromadorea</taxon>
        <taxon>Plectida</taxon>
        <taxon>Plectina</taxon>
        <taxon>Plectoidea</taxon>
        <taxon>Plectidae</taxon>
        <taxon>Plectus</taxon>
    </lineage>
</organism>
<evidence type="ECO:0000313" key="2">
    <source>
        <dbReference type="Proteomes" id="UP000887566"/>
    </source>
</evidence>
<feature type="compositionally biased region" description="Polar residues" evidence="1">
    <location>
        <begin position="106"/>
        <end position="117"/>
    </location>
</feature>
<sequence>MLDRSEAASSSIVINSPTVSPRGNSLLSRKRECIVLPLSDFPSLNRPSKRSRLHESSPFDTLNVVRHSFVPYPHASSLQTPSLYARESLETSRVTRSHNDCLPRPTVSTSNSPPNDTVESHSPHAEEAAAAAQMEQAGPSFNEDADSHSSHASEPLSFLETDELPLPVKPLFSKISFKKVSSPCIDFTISESEFARSSDVNHVRLKRLLGKPSSKDESNLLKSILKKPPTELAASIAPSFAPVNPGIYSSPSQDAPVLKLSSSIPAFPAASSFASNPEPNIFTATPLTSGSRPTSLSNARRKFARR</sequence>
<feature type="region of interest" description="Disordered" evidence="1">
    <location>
        <begin position="1"/>
        <end position="24"/>
    </location>
</feature>
<feature type="compositionally biased region" description="Polar residues" evidence="1">
    <location>
        <begin position="7"/>
        <end position="24"/>
    </location>
</feature>
<evidence type="ECO:0000313" key="3">
    <source>
        <dbReference type="WBParaSite" id="PSAMB.scaffold9468size4944.g32468.t1"/>
    </source>
</evidence>
<reference evidence="3" key="1">
    <citation type="submission" date="2022-11" db="UniProtKB">
        <authorList>
            <consortium name="WormBaseParasite"/>
        </authorList>
    </citation>
    <scope>IDENTIFICATION</scope>
</reference>
<dbReference type="Proteomes" id="UP000887566">
    <property type="component" value="Unplaced"/>
</dbReference>
<proteinExistence type="predicted"/>
<protein>
    <submittedName>
        <fullName evidence="3">Uncharacterized protein</fullName>
    </submittedName>
</protein>
<feature type="region of interest" description="Disordered" evidence="1">
    <location>
        <begin position="89"/>
        <end position="156"/>
    </location>
</feature>
<evidence type="ECO:0000256" key="1">
    <source>
        <dbReference type="SAM" id="MobiDB-lite"/>
    </source>
</evidence>
<feature type="compositionally biased region" description="Basic and acidic residues" evidence="1">
    <location>
        <begin position="118"/>
        <end position="127"/>
    </location>
</feature>
<dbReference type="WBParaSite" id="PSAMB.scaffold9468size4944.g32468.t1">
    <property type="protein sequence ID" value="PSAMB.scaffold9468size4944.g32468.t1"/>
    <property type="gene ID" value="PSAMB.scaffold9468size4944.g32468"/>
</dbReference>
<feature type="region of interest" description="Disordered" evidence="1">
    <location>
        <begin position="283"/>
        <end position="306"/>
    </location>
</feature>